<dbReference type="GO" id="GO:0019442">
    <property type="term" value="P:L-tryptophan catabolic process to acetyl-CoA"/>
    <property type="evidence" value="ECO:0007669"/>
    <property type="project" value="TreeGrafter"/>
</dbReference>
<evidence type="ECO:0000313" key="3">
    <source>
        <dbReference type="EMBL" id="CAF1431320.1"/>
    </source>
</evidence>
<dbReference type="InterPro" id="IPR017853">
    <property type="entry name" value="GH"/>
</dbReference>
<dbReference type="Pfam" id="PF03301">
    <property type="entry name" value="Trp_dioxygenase"/>
    <property type="match status" value="1"/>
</dbReference>
<dbReference type="OrthoDB" id="447477at2759"/>
<sequence>MTCPYASSSLHDSKVNHQPETLDYSTYLRTDLLLSALKCHSHTDPSDNNSPPIHDEHFFILVHQVFELWFKQILFELDSIRDMFNECDHVVSSMFNINLRLKRIVNVFQVLNQQFQLLETMTPIEFLEFRMYLTSGSGFQSLQFRMIEIKLGLTDAFRNFYKTKYFVHTMFKGEQSTQLKQVINQDSLLIRLEKWLEHIYDTTSFNFLEVFTSSVERFIEHERKEKTSKADDMNTETVEGQIEALKRKFSTMTDSIEYEKLLNTNERRISHKAMLSALMISLYHQEPCFQQAYQMLHLLMDIDSQMIDWRQKHILLVQRQIGRKPGTAGTDGIFYLQKTMTEKYQVFVDLFNISTYLIPQRYLPKFTSKPIESNSSLSSSTIEPLREVPIITQRQLSIKEEEMEVIIFSFLFCTCAQAGNNDRVFHTYDNILTLHWNYDALEYVIIRDNQIWFESGPFFVYFNKTYYSSAPQQESLAMSALYLMEQYQTNGTDVVFGSFDKLSLRWSSKSNLNVTIWETSFKIFRDQPIILFEQYFPVDLDGMSMGNVRDTFKHVSTAFPRFKVSFNQSNQYIIDQLGHFTFLDAWDLHMRGVGLKNVYNGGLYSGNPLLLYNLTKLDSNVVLSSLTNFMINFQTRSPSLNYHLSCGLHGRLHQIDQSLSLSTILLASQSKQGINRIINLWGKLMLQYYGKQHIKDQKTFRNDFYVSKLGYYTDTGAYYWYNKEGNLTYEQTFIKLKEYHLQEKIPIRYYELDSYWYYKQNNNTGEHGGIKLYEPRPDVFSHGIQVLQRDVLQTPIIVHHKYYSTDNLYQAKYLFKNGTDGKVSLPLDQRFFNKIFSQIKQWGVEILIQDWLSSVYEDMPDASYDVYTAREYHLHLAEAAKQAGIKLIYCMPLNPDILETLENTQVHYMRISDDYSTNINQWNIGRASMVTWAIGVIPFKDTFWTNSIQPQSPYGQFTEPNIELNALVALMSLGGVAISDKIGNTDFRVVNRLCRLDGVLLRPERPATAMDSTFLGIGGPQGEMWHTYASDERHSFFVEYVMITNLTESYQFTWNELFNTLDGDGEPNREISDNYVVFDMIAPSNYYWLSSANTSSVRMPECSQNLTTFYSPFHLFVFVPFPTQSNWLLFGELTKQLPITRQRFAFISYETNRLDVHVIGVAGEQVSITAGKIASIGGKIDIYTVECPFPPEEGVLRMMLTCQTSAGCSCSS</sequence>
<evidence type="ECO:0000313" key="4">
    <source>
        <dbReference type="Proteomes" id="UP000663852"/>
    </source>
</evidence>
<dbReference type="InterPro" id="IPR008811">
    <property type="entry name" value="Glycosyl_hydrolases_36"/>
</dbReference>
<dbReference type="PANTHER" id="PTHR10138:SF0">
    <property type="entry name" value="TRYPTOPHAN 2,3-DIOXYGENASE"/>
    <property type="match status" value="1"/>
</dbReference>
<name>A0A815N3M9_ADIRI</name>
<dbReference type="GO" id="GO:0004833">
    <property type="term" value="F:L-tryptophan 2,3-dioxygenase activity"/>
    <property type="evidence" value="ECO:0007669"/>
    <property type="project" value="InterPro"/>
</dbReference>
<reference evidence="3" key="1">
    <citation type="submission" date="2021-02" db="EMBL/GenBank/DDBJ databases">
        <authorList>
            <person name="Nowell W R."/>
        </authorList>
    </citation>
    <scope>NUCLEOTIDE SEQUENCE</scope>
</reference>
<dbReference type="Gene3D" id="1.10.287.3810">
    <property type="match status" value="1"/>
</dbReference>
<dbReference type="InterPro" id="IPR004981">
    <property type="entry name" value="Trp_2_3_dOase"/>
</dbReference>
<dbReference type="GO" id="GO:0046872">
    <property type="term" value="F:metal ion binding"/>
    <property type="evidence" value="ECO:0007669"/>
    <property type="project" value="InterPro"/>
</dbReference>
<dbReference type="SUPFAM" id="SSF51445">
    <property type="entry name" value="(Trans)glycosidases"/>
    <property type="match status" value="1"/>
</dbReference>
<dbReference type="GO" id="GO:0019441">
    <property type="term" value="P:L-tryptophan catabolic process to kynurenine"/>
    <property type="evidence" value="ECO:0007669"/>
    <property type="project" value="InterPro"/>
</dbReference>
<evidence type="ECO:0000256" key="1">
    <source>
        <dbReference type="ARBA" id="ARBA00007240"/>
    </source>
</evidence>
<dbReference type="Gene3D" id="1.20.58.480">
    <property type="match status" value="1"/>
</dbReference>
<dbReference type="AlphaFoldDB" id="A0A815N3M9"/>
<gene>
    <name evidence="3" type="ORF">EDS130_LOCUS38222</name>
</gene>
<dbReference type="GO" id="GO:0020037">
    <property type="term" value="F:heme binding"/>
    <property type="evidence" value="ECO:0007669"/>
    <property type="project" value="InterPro"/>
</dbReference>
<dbReference type="Proteomes" id="UP000663852">
    <property type="component" value="Unassembled WGS sequence"/>
</dbReference>
<dbReference type="SUPFAM" id="SSF140959">
    <property type="entry name" value="Indolic compounds 2,3-dioxygenase-like"/>
    <property type="match status" value="1"/>
</dbReference>
<accession>A0A815N3M9</accession>
<organism evidence="3 4">
    <name type="scientific">Adineta ricciae</name>
    <name type="common">Rotifer</name>
    <dbReference type="NCBI Taxonomy" id="249248"/>
    <lineage>
        <taxon>Eukaryota</taxon>
        <taxon>Metazoa</taxon>
        <taxon>Spiralia</taxon>
        <taxon>Gnathifera</taxon>
        <taxon>Rotifera</taxon>
        <taxon>Eurotatoria</taxon>
        <taxon>Bdelloidea</taxon>
        <taxon>Adinetida</taxon>
        <taxon>Adinetidae</taxon>
        <taxon>Adineta</taxon>
    </lineage>
</organism>
<keyword evidence="2" id="KW-0119">Carbohydrate metabolism</keyword>
<proteinExistence type="inferred from homology"/>
<evidence type="ECO:0000256" key="2">
    <source>
        <dbReference type="ARBA" id="ARBA00023277"/>
    </source>
</evidence>
<dbReference type="EMBL" id="CAJNOJ010000394">
    <property type="protein sequence ID" value="CAF1431320.1"/>
    <property type="molecule type" value="Genomic_DNA"/>
</dbReference>
<protein>
    <recommendedName>
        <fullName evidence="5">Tryptophan 2,3-dioxygenase</fullName>
    </recommendedName>
</protein>
<comment type="caution">
    <text evidence="3">The sequence shown here is derived from an EMBL/GenBank/DDBJ whole genome shotgun (WGS) entry which is preliminary data.</text>
</comment>
<evidence type="ECO:0008006" key="5">
    <source>
        <dbReference type="Google" id="ProtNLM"/>
    </source>
</evidence>
<comment type="similarity">
    <text evidence="1">Belongs to the glycosyl hydrolases 36 family.</text>
</comment>
<dbReference type="InterPro" id="IPR037217">
    <property type="entry name" value="Trp/Indoleamine_2_3_dOase-like"/>
</dbReference>
<dbReference type="PANTHER" id="PTHR10138">
    <property type="entry name" value="TRYPTOPHAN 2,3-DIOXYGENASE"/>
    <property type="match status" value="1"/>
</dbReference>
<dbReference type="Pfam" id="PF05691">
    <property type="entry name" value="Raffinose_syn"/>
    <property type="match status" value="1"/>
</dbReference>